<keyword evidence="5 8" id="KW-1133">Transmembrane helix</keyword>
<evidence type="ECO:0000256" key="4">
    <source>
        <dbReference type="ARBA" id="ARBA00022692"/>
    </source>
</evidence>
<sequence length="164" mass="18408">MNQSRRAARMGRHHKRRGVVALSLTSMMDIFTILVFFLLVNSGTEQQLPSNQSVELPQSLAQQLPKDALIVMVSKDDIIVQGRRIMSADAAEKLEDDVLPALLQELKLQSSNRLTVAAEERNPAIVMGDKTIPYRLLRKIMYTLSEANYTDISLAVMKKEKPVS</sequence>
<protein>
    <submittedName>
        <fullName evidence="9">Biopolymer transport protein ExbD</fullName>
    </submittedName>
</protein>
<organism evidence="9 10">
    <name type="scientific">Permianibacter aggregans</name>
    <dbReference type="NCBI Taxonomy" id="1510150"/>
    <lineage>
        <taxon>Bacteria</taxon>
        <taxon>Pseudomonadati</taxon>
        <taxon>Pseudomonadota</taxon>
        <taxon>Gammaproteobacteria</taxon>
        <taxon>Pseudomonadales</taxon>
        <taxon>Pseudomonadaceae</taxon>
        <taxon>Permianibacter</taxon>
    </lineage>
</organism>
<feature type="transmembrane region" description="Helical" evidence="8">
    <location>
        <begin position="20"/>
        <end position="40"/>
    </location>
</feature>
<evidence type="ECO:0000256" key="1">
    <source>
        <dbReference type="ARBA" id="ARBA00004162"/>
    </source>
</evidence>
<evidence type="ECO:0000256" key="2">
    <source>
        <dbReference type="ARBA" id="ARBA00005811"/>
    </source>
</evidence>
<dbReference type="InterPro" id="IPR003400">
    <property type="entry name" value="ExbD"/>
</dbReference>
<dbReference type="GO" id="GO:0005886">
    <property type="term" value="C:plasma membrane"/>
    <property type="evidence" value="ECO:0007669"/>
    <property type="project" value="UniProtKB-SubCell"/>
</dbReference>
<keyword evidence="6 8" id="KW-0472">Membrane</keyword>
<keyword evidence="7" id="KW-0653">Protein transport</keyword>
<dbReference type="OrthoDB" id="5294637at2"/>
<dbReference type="GO" id="GO:0015031">
    <property type="term" value="P:protein transport"/>
    <property type="evidence" value="ECO:0007669"/>
    <property type="project" value="UniProtKB-KW"/>
</dbReference>
<keyword evidence="3" id="KW-1003">Cell membrane</keyword>
<dbReference type="EMBL" id="SNYM01000017">
    <property type="protein sequence ID" value="TDQ45825.1"/>
    <property type="molecule type" value="Genomic_DNA"/>
</dbReference>
<evidence type="ECO:0000256" key="5">
    <source>
        <dbReference type="ARBA" id="ARBA00022989"/>
    </source>
</evidence>
<dbReference type="RefSeq" id="WP_133592412.1">
    <property type="nucleotide sequence ID" value="NZ_CP037953.1"/>
</dbReference>
<dbReference type="Pfam" id="PF02472">
    <property type="entry name" value="ExbD"/>
    <property type="match status" value="1"/>
</dbReference>
<evidence type="ECO:0000256" key="3">
    <source>
        <dbReference type="ARBA" id="ARBA00022475"/>
    </source>
</evidence>
<keyword evidence="7" id="KW-0813">Transport</keyword>
<accession>A0A4R6UL21</accession>
<dbReference type="GO" id="GO:0022857">
    <property type="term" value="F:transmembrane transporter activity"/>
    <property type="evidence" value="ECO:0007669"/>
    <property type="project" value="InterPro"/>
</dbReference>
<dbReference type="Proteomes" id="UP000295375">
    <property type="component" value="Unassembled WGS sequence"/>
</dbReference>
<comment type="subcellular location">
    <subcellularLocation>
        <location evidence="1">Cell membrane</location>
        <topology evidence="1">Single-pass membrane protein</topology>
    </subcellularLocation>
    <subcellularLocation>
        <location evidence="7">Cell membrane</location>
        <topology evidence="7">Single-pass type II membrane protein</topology>
    </subcellularLocation>
</comment>
<evidence type="ECO:0000256" key="6">
    <source>
        <dbReference type="ARBA" id="ARBA00023136"/>
    </source>
</evidence>
<proteinExistence type="inferred from homology"/>
<dbReference type="AlphaFoldDB" id="A0A4R6UL21"/>
<keyword evidence="10" id="KW-1185">Reference proteome</keyword>
<keyword evidence="4 7" id="KW-0812">Transmembrane</keyword>
<comment type="caution">
    <text evidence="9">The sequence shown here is derived from an EMBL/GenBank/DDBJ whole genome shotgun (WGS) entry which is preliminary data.</text>
</comment>
<evidence type="ECO:0000313" key="9">
    <source>
        <dbReference type="EMBL" id="TDQ45825.1"/>
    </source>
</evidence>
<evidence type="ECO:0000256" key="7">
    <source>
        <dbReference type="RuleBase" id="RU003879"/>
    </source>
</evidence>
<evidence type="ECO:0000256" key="8">
    <source>
        <dbReference type="SAM" id="Phobius"/>
    </source>
</evidence>
<comment type="similarity">
    <text evidence="2 7">Belongs to the ExbD/TolR family.</text>
</comment>
<evidence type="ECO:0000313" key="10">
    <source>
        <dbReference type="Proteomes" id="UP000295375"/>
    </source>
</evidence>
<name>A0A4R6UL21_9GAMM</name>
<gene>
    <name evidence="9" type="ORF">EV696_11758</name>
</gene>
<reference evidence="9 10" key="1">
    <citation type="submission" date="2019-03" db="EMBL/GenBank/DDBJ databases">
        <title>Genomic Encyclopedia of Type Strains, Phase IV (KMG-IV): sequencing the most valuable type-strain genomes for metagenomic binning, comparative biology and taxonomic classification.</title>
        <authorList>
            <person name="Goeker M."/>
        </authorList>
    </citation>
    <scope>NUCLEOTIDE SEQUENCE [LARGE SCALE GENOMIC DNA]</scope>
    <source>
        <strain evidence="9 10">DSM 103792</strain>
    </source>
</reference>